<dbReference type="EMBL" id="AJIX01000056">
    <property type="protein sequence ID" value="KGR01169.1"/>
    <property type="molecule type" value="Genomic_DNA"/>
</dbReference>
<gene>
    <name evidence="1" type="ORF">MG3_06168</name>
</gene>
<sequence length="119" mass="13554">MKTSCPDIVCLFRNTSVLCSSGVCFVDVNEKNLRCIRCIWHVDVSVAELLCSLSAIDSKDLPLTTSKGEWHGDEWWWPSGVQKNDILSVLQPNKRKKINDYPVVLITVFDFRVFVVAHK</sequence>
<name>A0AB34PIN9_CANAX</name>
<proteinExistence type="predicted"/>
<dbReference type="Proteomes" id="UP000030161">
    <property type="component" value="Unassembled WGS sequence"/>
</dbReference>
<evidence type="ECO:0000313" key="2">
    <source>
        <dbReference type="Proteomes" id="UP000030161"/>
    </source>
</evidence>
<comment type="caution">
    <text evidence="1">The sequence shown here is derived from an EMBL/GenBank/DDBJ whole genome shotgun (WGS) entry which is preliminary data.</text>
</comment>
<reference evidence="1 2" key="1">
    <citation type="submission" date="2013-12" db="EMBL/GenBank/DDBJ databases">
        <title>The Genome Sequence of Candida albicans P78048.</title>
        <authorList>
            <consortium name="The Broad Institute Genome Sequencing Platform"/>
            <consortium name="The Broad Institute Genome Sequencing Center for Infectious Disease"/>
            <person name="Cuomo C."/>
            <person name="Bennett R."/>
            <person name="Hirakawa M."/>
            <person name="Noverr M."/>
            <person name="Mitchell A."/>
            <person name="Young S.K."/>
            <person name="Zeng Q."/>
            <person name="Gargeya S."/>
            <person name="Fitzgerald M."/>
            <person name="Abouelleil A."/>
            <person name="Alvarado L."/>
            <person name="Berlin A.M."/>
            <person name="Chapman S.B."/>
            <person name="Dewar J."/>
            <person name="Goldberg J."/>
            <person name="Griggs A."/>
            <person name="Gujja S."/>
            <person name="Hansen M."/>
            <person name="Howarth C."/>
            <person name="Imamovic A."/>
            <person name="Larimer J."/>
            <person name="McCowan C."/>
            <person name="Murphy C."/>
            <person name="Pearson M."/>
            <person name="Priest M."/>
            <person name="Roberts A."/>
            <person name="Saif S."/>
            <person name="Shea T."/>
            <person name="Sykes S."/>
            <person name="Wortman J."/>
            <person name="Nusbaum C."/>
            <person name="Birren B."/>
        </authorList>
    </citation>
    <scope>NUCLEOTIDE SEQUENCE [LARGE SCALE GENOMIC DNA]</scope>
    <source>
        <strain evidence="1 2">P78048</strain>
    </source>
</reference>
<accession>A0AB34PIN9</accession>
<evidence type="ECO:0000313" key="1">
    <source>
        <dbReference type="EMBL" id="KGR01169.1"/>
    </source>
</evidence>
<organism evidence="1 2">
    <name type="scientific">Candida albicans P78048</name>
    <dbReference type="NCBI Taxonomy" id="1094989"/>
    <lineage>
        <taxon>Eukaryota</taxon>
        <taxon>Fungi</taxon>
        <taxon>Dikarya</taxon>
        <taxon>Ascomycota</taxon>
        <taxon>Saccharomycotina</taxon>
        <taxon>Pichiomycetes</taxon>
        <taxon>Debaryomycetaceae</taxon>
        <taxon>Candida/Lodderomyces clade</taxon>
        <taxon>Candida</taxon>
    </lineage>
</organism>
<dbReference type="AlphaFoldDB" id="A0AB34PIN9"/>
<protein>
    <submittedName>
        <fullName evidence="1">Uncharacterized protein</fullName>
    </submittedName>
</protein>